<evidence type="ECO:0000259" key="2">
    <source>
        <dbReference type="Pfam" id="PF10882"/>
    </source>
</evidence>
<keyword evidence="1" id="KW-0472">Membrane</keyword>
<keyword evidence="1" id="KW-1133">Transmembrane helix</keyword>
<feature type="transmembrane region" description="Helical" evidence="1">
    <location>
        <begin position="44"/>
        <end position="66"/>
    </location>
</feature>
<dbReference type="AlphaFoldDB" id="A0A1H2R906"/>
<sequence length="165" mass="19034">MEQYFKVRWSWWVRITTVVVTVALLGLLNYSLNKFMIDNDDYEALLISVTIFILYGVFMINAPISVRLTTQYFELKKVVGSIRIEYAAISYIGRYRPTLSDMKMFSSGGLWGFVGVFRNSDIGSYNAFIGDMQQSFLIRTVEGRVYVFSVEDVDDLIASIKRVIR</sequence>
<comment type="caution">
    <text evidence="3">The sequence shown here is derived from an EMBL/GenBank/DDBJ whole genome shotgun (WGS) entry which is preliminary data.</text>
</comment>
<dbReference type="EMBL" id="FNND01000001">
    <property type="protein sequence ID" value="SDW15887.1"/>
    <property type="molecule type" value="Genomic_DNA"/>
</dbReference>
<gene>
    <name evidence="3" type="ORF">SAMN05444420_101385</name>
</gene>
<name>A0A1H2R906_9FLAO</name>
<dbReference type="Proteomes" id="UP000182771">
    <property type="component" value="Unassembled WGS sequence"/>
</dbReference>
<evidence type="ECO:0000256" key="1">
    <source>
        <dbReference type="SAM" id="Phobius"/>
    </source>
</evidence>
<feature type="transmembrane region" description="Helical" evidence="1">
    <location>
        <begin position="12"/>
        <end position="32"/>
    </location>
</feature>
<dbReference type="GeneID" id="85017749"/>
<feature type="domain" description="Bacterial Pleckstrin homology" evidence="2">
    <location>
        <begin position="66"/>
        <end position="162"/>
    </location>
</feature>
<proteinExistence type="predicted"/>
<organism evidence="3 4">
    <name type="scientific">Capnocytophaga granulosa</name>
    <dbReference type="NCBI Taxonomy" id="45242"/>
    <lineage>
        <taxon>Bacteria</taxon>
        <taxon>Pseudomonadati</taxon>
        <taxon>Bacteroidota</taxon>
        <taxon>Flavobacteriia</taxon>
        <taxon>Flavobacteriales</taxon>
        <taxon>Flavobacteriaceae</taxon>
        <taxon>Capnocytophaga</taxon>
    </lineage>
</organism>
<reference evidence="3 4" key="1">
    <citation type="submission" date="2016-10" db="EMBL/GenBank/DDBJ databases">
        <authorList>
            <person name="Varghese N."/>
            <person name="Submissions S."/>
        </authorList>
    </citation>
    <scope>NUCLEOTIDE SEQUENCE [LARGE SCALE GENOMIC DNA]</scope>
    <source>
        <strain evidence="3 4">DSM 11449</strain>
    </source>
</reference>
<evidence type="ECO:0000313" key="3">
    <source>
        <dbReference type="EMBL" id="SDW15887.1"/>
    </source>
</evidence>
<protein>
    <submittedName>
        <fullName evidence="3">PH domain-containing protein</fullName>
    </submittedName>
</protein>
<dbReference type="InterPro" id="IPR027783">
    <property type="entry name" value="Bacterial_PH-related"/>
</dbReference>
<accession>A0A1H2R906</accession>
<evidence type="ECO:0000313" key="4">
    <source>
        <dbReference type="Proteomes" id="UP000182771"/>
    </source>
</evidence>
<dbReference type="RefSeq" id="WP_016419665.1">
    <property type="nucleotide sequence ID" value="NZ_FNND01000001.1"/>
</dbReference>
<keyword evidence="1" id="KW-0812">Transmembrane</keyword>
<keyword evidence="4" id="KW-1185">Reference proteome</keyword>
<dbReference type="Pfam" id="PF10882">
    <property type="entry name" value="bPH_5"/>
    <property type="match status" value="1"/>
</dbReference>
<dbReference type="OrthoDB" id="1444896at2"/>